<protein>
    <recommendedName>
        <fullName evidence="4">SH3 domain-containing protein</fullName>
    </recommendedName>
</protein>
<dbReference type="PROSITE" id="PS50002">
    <property type="entry name" value="SH3"/>
    <property type="match status" value="1"/>
</dbReference>
<dbReference type="InterPro" id="IPR047271">
    <property type="entry name" value="Ephexin-like"/>
</dbReference>
<dbReference type="InterPro" id="IPR036028">
    <property type="entry name" value="SH3-like_dom_sf"/>
</dbReference>
<dbReference type="InterPro" id="IPR001452">
    <property type="entry name" value="SH3_domain"/>
</dbReference>
<keyword evidence="1 2" id="KW-0728">SH3 domain</keyword>
<dbReference type="Ensembl" id="ENSAMXT00005010799.1">
    <property type="protein sequence ID" value="ENSAMXP00005009699.1"/>
    <property type="gene ID" value="ENSAMXG00005005484.1"/>
</dbReference>
<dbReference type="GO" id="GO:0005085">
    <property type="term" value="F:guanyl-nucleotide exchange factor activity"/>
    <property type="evidence" value="ECO:0007669"/>
    <property type="project" value="InterPro"/>
</dbReference>
<dbReference type="SMART" id="SM00326">
    <property type="entry name" value="SH3"/>
    <property type="match status" value="1"/>
</dbReference>
<dbReference type="PANTHER" id="PTHR12845">
    <property type="entry name" value="GUANINE NUCLEOTIDE EXCHANGE FACTOR"/>
    <property type="match status" value="1"/>
</dbReference>
<evidence type="ECO:0000313" key="6">
    <source>
        <dbReference type="Proteomes" id="UP000694621"/>
    </source>
</evidence>
<dbReference type="SUPFAM" id="SSF50044">
    <property type="entry name" value="SH3-domain"/>
    <property type="match status" value="1"/>
</dbReference>
<dbReference type="PANTHER" id="PTHR12845:SF8">
    <property type="entry name" value="EPHEXIN-1"/>
    <property type="match status" value="1"/>
</dbReference>
<feature type="domain" description="SH3" evidence="4">
    <location>
        <begin position="14"/>
        <end position="75"/>
    </location>
</feature>
<dbReference type="Proteomes" id="UP000694621">
    <property type="component" value="Unplaced"/>
</dbReference>
<reference evidence="5" key="1">
    <citation type="submission" date="2025-08" db="UniProtKB">
        <authorList>
            <consortium name="Ensembl"/>
        </authorList>
    </citation>
    <scope>IDENTIFICATION</scope>
</reference>
<evidence type="ECO:0000313" key="5">
    <source>
        <dbReference type="Ensembl" id="ENSAMXP00005009699.1"/>
    </source>
</evidence>
<accession>A0A8B9HB19</accession>
<feature type="region of interest" description="Disordered" evidence="3">
    <location>
        <begin position="93"/>
        <end position="127"/>
    </location>
</feature>
<evidence type="ECO:0000256" key="3">
    <source>
        <dbReference type="SAM" id="MobiDB-lite"/>
    </source>
</evidence>
<sequence length="127" mass="14306">AKELTITKATAVAFYSPQVQCIQSYSAQEPDELSIEMADVLHILEKTDDGWMMGERLHDGERGWFPCRVVEEILSSEVRVQNLKECQRIQLAHGAPQGATRAASRGRRATKTALYSPTWVDQSEQEQ</sequence>
<dbReference type="AlphaFoldDB" id="A0A8B9HB19"/>
<organism evidence="5 6">
    <name type="scientific">Astyanax mexicanus</name>
    <name type="common">Blind cave fish</name>
    <name type="synonym">Astyanax fasciatus mexicanus</name>
    <dbReference type="NCBI Taxonomy" id="7994"/>
    <lineage>
        <taxon>Eukaryota</taxon>
        <taxon>Metazoa</taxon>
        <taxon>Chordata</taxon>
        <taxon>Craniata</taxon>
        <taxon>Vertebrata</taxon>
        <taxon>Euteleostomi</taxon>
        <taxon>Actinopterygii</taxon>
        <taxon>Neopterygii</taxon>
        <taxon>Teleostei</taxon>
        <taxon>Ostariophysi</taxon>
        <taxon>Characiformes</taxon>
        <taxon>Characoidei</taxon>
        <taxon>Acestrorhamphidae</taxon>
        <taxon>Acestrorhamphinae</taxon>
        <taxon>Astyanax</taxon>
    </lineage>
</organism>
<evidence type="ECO:0000256" key="2">
    <source>
        <dbReference type="PROSITE-ProRule" id="PRU00192"/>
    </source>
</evidence>
<evidence type="ECO:0000256" key="1">
    <source>
        <dbReference type="ARBA" id="ARBA00022443"/>
    </source>
</evidence>
<name>A0A8B9HB19_ASTMX</name>
<dbReference type="Gene3D" id="2.30.30.40">
    <property type="entry name" value="SH3 Domains"/>
    <property type="match status" value="1"/>
</dbReference>
<evidence type="ECO:0000259" key="4">
    <source>
        <dbReference type="PROSITE" id="PS50002"/>
    </source>
</evidence>
<proteinExistence type="predicted"/>
<dbReference type="Pfam" id="PF00018">
    <property type="entry name" value="SH3_1"/>
    <property type="match status" value="1"/>
</dbReference>